<evidence type="ECO:0000313" key="2">
    <source>
        <dbReference type="Proteomes" id="UP001497680"/>
    </source>
</evidence>
<gene>
    <name evidence="1" type="ORF">F4821DRAFT_230453</name>
</gene>
<dbReference type="EMBL" id="MU394293">
    <property type="protein sequence ID" value="KAI6090019.1"/>
    <property type="molecule type" value="Genomic_DNA"/>
</dbReference>
<dbReference type="Proteomes" id="UP001497680">
    <property type="component" value="Unassembled WGS sequence"/>
</dbReference>
<name>A0ACC0DB93_9PEZI</name>
<keyword evidence="2" id="KW-1185">Reference proteome</keyword>
<protein>
    <submittedName>
        <fullName evidence="1">Acyl-CoA N-acyltransferase</fullName>
    </submittedName>
</protein>
<sequence>MALPFQIPKSLAPAFTLSHCTAADTDAIIEVYYEAFLIDPRNTFWWSPDKNAMRKWMDRRIRRKMDDPNVRHFKVTDVQSGDLVAFARWDIPAGHEAAFGEWIGNKAPVDVSQTVKAGEGEARYLPLTSAPAEAIAPPTADYPEGAKPELCKMFFDALKDMSEKQNADTMLGLSLLCTSPKYFRRGAGKALMLPMLALADARGLKTYLEATPAGKPIYEKLGFREVDELTFDLNKLMGSPDGIYKISIMVREPKSI</sequence>
<comment type="caution">
    <text evidence="1">The sequence shown here is derived from an EMBL/GenBank/DDBJ whole genome shotgun (WGS) entry which is preliminary data.</text>
</comment>
<organism evidence="1 2">
    <name type="scientific">Hypoxylon rubiginosum</name>
    <dbReference type="NCBI Taxonomy" id="110542"/>
    <lineage>
        <taxon>Eukaryota</taxon>
        <taxon>Fungi</taxon>
        <taxon>Dikarya</taxon>
        <taxon>Ascomycota</taxon>
        <taxon>Pezizomycotina</taxon>
        <taxon>Sordariomycetes</taxon>
        <taxon>Xylariomycetidae</taxon>
        <taxon>Xylariales</taxon>
        <taxon>Hypoxylaceae</taxon>
        <taxon>Hypoxylon</taxon>
    </lineage>
</organism>
<evidence type="ECO:0000313" key="1">
    <source>
        <dbReference type="EMBL" id="KAI6090019.1"/>
    </source>
</evidence>
<proteinExistence type="predicted"/>
<reference evidence="1 2" key="1">
    <citation type="journal article" date="2022" name="New Phytol.">
        <title>Ecological generalism drives hyperdiversity of secondary metabolite gene clusters in xylarialean endophytes.</title>
        <authorList>
            <person name="Franco M.E.E."/>
            <person name="Wisecaver J.H."/>
            <person name="Arnold A.E."/>
            <person name="Ju Y.M."/>
            <person name="Slot J.C."/>
            <person name="Ahrendt S."/>
            <person name="Moore L.P."/>
            <person name="Eastman K.E."/>
            <person name="Scott K."/>
            <person name="Konkel Z."/>
            <person name="Mondo S.J."/>
            <person name="Kuo A."/>
            <person name="Hayes R.D."/>
            <person name="Haridas S."/>
            <person name="Andreopoulos B."/>
            <person name="Riley R."/>
            <person name="LaButti K."/>
            <person name="Pangilinan J."/>
            <person name="Lipzen A."/>
            <person name="Amirebrahimi M."/>
            <person name="Yan J."/>
            <person name="Adam C."/>
            <person name="Keymanesh K."/>
            <person name="Ng V."/>
            <person name="Louie K."/>
            <person name="Northen T."/>
            <person name="Drula E."/>
            <person name="Henrissat B."/>
            <person name="Hsieh H.M."/>
            <person name="Youens-Clark K."/>
            <person name="Lutzoni F."/>
            <person name="Miadlikowska J."/>
            <person name="Eastwood D.C."/>
            <person name="Hamelin R.C."/>
            <person name="Grigoriev I.V."/>
            <person name="U'Ren J.M."/>
        </authorList>
    </citation>
    <scope>NUCLEOTIDE SEQUENCE [LARGE SCALE GENOMIC DNA]</scope>
    <source>
        <strain evidence="1 2">ER1909</strain>
    </source>
</reference>
<accession>A0ACC0DB93</accession>